<evidence type="ECO:0000313" key="10">
    <source>
        <dbReference type="EMBL" id="KIQ63604.1"/>
    </source>
</evidence>
<comment type="subcellular location">
    <subcellularLocation>
        <location evidence="1 7">Cell membrane</location>
        <topology evidence="1 7">Multi-pass membrane protein</topology>
    </subcellularLocation>
</comment>
<dbReference type="GO" id="GO:0005886">
    <property type="term" value="C:plasma membrane"/>
    <property type="evidence" value="ECO:0007669"/>
    <property type="project" value="UniProtKB-SubCell"/>
</dbReference>
<evidence type="ECO:0000256" key="7">
    <source>
        <dbReference type="RuleBase" id="RU363032"/>
    </source>
</evidence>
<dbReference type="Gene3D" id="1.10.3720.10">
    <property type="entry name" value="MetI-like"/>
    <property type="match status" value="1"/>
</dbReference>
<dbReference type="PROSITE" id="PS50928">
    <property type="entry name" value="ABC_TM1"/>
    <property type="match status" value="1"/>
</dbReference>
<feature type="transmembrane region" description="Helical" evidence="7">
    <location>
        <begin position="102"/>
        <end position="126"/>
    </location>
</feature>
<feature type="transmembrane region" description="Helical" evidence="7">
    <location>
        <begin position="272"/>
        <end position="293"/>
    </location>
</feature>
<reference evidence="10 11" key="1">
    <citation type="submission" date="2015-02" db="EMBL/GenBank/DDBJ databases">
        <title>Draft genome sequence of Kitasatospora griseola MF730-N6, a bafilomycin, terpentecin and satosporin producer.</title>
        <authorList>
            <person name="Arens J.C."/>
            <person name="Haltli B."/>
            <person name="Kerr R.G."/>
        </authorList>
    </citation>
    <scope>NUCLEOTIDE SEQUENCE [LARGE SCALE GENOMIC DNA]</scope>
    <source>
        <strain evidence="10 11">MF730-N6</strain>
    </source>
</reference>
<evidence type="ECO:0000256" key="6">
    <source>
        <dbReference type="ARBA" id="ARBA00023136"/>
    </source>
</evidence>
<keyword evidence="11" id="KW-1185">Reference proteome</keyword>
<dbReference type="PATRIC" id="fig|2064.6.peg.7177"/>
<feature type="region of interest" description="Disordered" evidence="8">
    <location>
        <begin position="1"/>
        <end position="26"/>
    </location>
</feature>
<organism evidence="10 11">
    <name type="scientific">Kitasatospora griseola</name>
    <name type="common">Streptomyces griseolosporeus</name>
    <dbReference type="NCBI Taxonomy" id="2064"/>
    <lineage>
        <taxon>Bacteria</taxon>
        <taxon>Bacillati</taxon>
        <taxon>Actinomycetota</taxon>
        <taxon>Actinomycetes</taxon>
        <taxon>Kitasatosporales</taxon>
        <taxon>Streptomycetaceae</taxon>
        <taxon>Kitasatospora</taxon>
    </lineage>
</organism>
<accession>A0A0D0PM39</accession>
<feature type="transmembrane region" description="Helical" evidence="7">
    <location>
        <begin position="133"/>
        <end position="154"/>
    </location>
</feature>
<feature type="transmembrane region" description="Helical" evidence="7">
    <location>
        <begin position="37"/>
        <end position="58"/>
    </location>
</feature>
<proteinExistence type="inferred from homology"/>
<dbReference type="EMBL" id="JXZB01000004">
    <property type="protein sequence ID" value="KIQ63604.1"/>
    <property type="molecule type" value="Genomic_DNA"/>
</dbReference>
<dbReference type="InterPro" id="IPR035906">
    <property type="entry name" value="MetI-like_sf"/>
</dbReference>
<dbReference type="PANTHER" id="PTHR32243:SF18">
    <property type="entry name" value="INNER MEMBRANE ABC TRANSPORTER PERMEASE PROTEIN YCJP"/>
    <property type="match status" value="1"/>
</dbReference>
<dbReference type="InterPro" id="IPR050901">
    <property type="entry name" value="BP-dep_ABC_trans_perm"/>
</dbReference>
<evidence type="ECO:0000256" key="8">
    <source>
        <dbReference type="SAM" id="MobiDB-lite"/>
    </source>
</evidence>
<keyword evidence="3" id="KW-1003">Cell membrane</keyword>
<dbReference type="STRING" id="2064.TR51_33935"/>
<evidence type="ECO:0000256" key="2">
    <source>
        <dbReference type="ARBA" id="ARBA00022448"/>
    </source>
</evidence>
<name>A0A0D0PM39_KITGR</name>
<keyword evidence="6 7" id="KW-0472">Membrane</keyword>
<evidence type="ECO:0000256" key="1">
    <source>
        <dbReference type="ARBA" id="ARBA00004651"/>
    </source>
</evidence>
<gene>
    <name evidence="10" type="ORF">TR51_33935</name>
</gene>
<keyword evidence="4 7" id="KW-0812">Transmembrane</keyword>
<comment type="similarity">
    <text evidence="7">Belongs to the binding-protein-dependent transport system permease family.</text>
</comment>
<dbReference type="OrthoDB" id="9794684at2"/>
<dbReference type="RefSeq" id="WP_052509790.1">
    <property type="nucleotide sequence ID" value="NZ_JBHVRB010000015.1"/>
</dbReference>
<feature type="transmembrane region" description="Helical" evidence="7">
    <location>
        <begin position="210"/>
        <end position="232"/>
    </location>
</feature>
<dbReference type="Proteomes" id="UP000032066">
    <property type="component" value="Unassembled WGS sequence"/>
</dbReference>
<keyword evidence="5 7" id="KW-1133">Transmembrane helix</keyword>
<protein>
    <submittedName>
        <fullName evidence="10">Sugar ABC transporter permease</fullName>
    </submittedName>
</protein>
<dbReference type="Pfam" id="PF00528">
    <property type="entry name" value="BPD_transp_1"/>
    <property type="match status" value="1"/>
</dbReference>
<feature type="domain" description="ABC transmembrane type-1" evidence="9">
    <location>
        <begin position="98"/>
        <end position="293"/>
    </location>
</feature>
<sequence length="308" mass="33334">MTATTTHPSGPPVAPEAPKPKKKVKVRTTGQKPVVTGIWNTLAIGVALVMAFPIYWMILTTFKTNKDLIAQDPTFWPSSFSFDSYKTIFDDADFLPSLQNTLILTLGAVVLGLVVGFLAAVAVARFNFRGRSFFIVTMLVVQMVPLLAIIIPLFVVMNKAGLTGSLFGVILAYLVFTVPYVVWTLRSFIVNIPAELDEAAMVDGCTQWGAFFRVILPLTLPGLITTGVYSWIQAWNEFIVANTLISSGGDGSKTSMIWLTFYSTTPTRGADYGSQMAGGLLVSLPVIILFVFFQKKVSAGLTAGAVKG</sequence>
<dbReference type="CDD" id="cd06261">
    <property type="entry name" value="TM_PBP2"/>
    <property type="match status" value="1"/>
</dbReference>
<evidence type="ECO:0000256" key="3">
    <source>
        <dbReference type="ARBA" id="ARBA00022475"/>
    </source>
</evidence>
<dbReference type="PANTHER" id="PTHR32243">
    <property type="entry name" value="MALTOSE TRANSPORT SYSTEM PERMEASE-RELATED"/>
    <property type="match status" value="1"/>
</dbReference>
<evidence type="ECO:0000256" key="5">
    <source>
        <dbReference type="ARBA" id="ARBA00022989"/>
    </source>
</evidence>
<feature type="transmembrane region" description="Helical" evidence="7">
    <location>
        <begin position="166"/>
        <end position="189"/>
    </location>
</feature>
<evidence type="ECO:0000313" key="11">
    <source>
        <dbReference type="Proteomes" id="UP000032066"/>
    </source>
</evidence>
<evidence type="ECO:0000256" key="4">
    <source>
        <dbReference type="ARBA" id="ARBA00022692"/>
    </source>
</evidence>
<keyword evidence="2 7" id="KW-0813">Transport</keyword>
<comment type="caution">
    <text evidence="10">The sequence shown here is derived from an EMBL/GenBank/DDBJ whole genome shotgun (WGS) entry which is preliminary data.</text>
</comment>
<dbReference type="GO" id="GO:0055085">
    <property type="term" value="P:transmembrane transport"/>
    <property type="evidence" value="ECO:0007669"/>
    <property type="project" value="InterPro"/>
</dbReference>
<dbReference type="AlphaFoldDB" id="A0A0D0PM39"/>
<dbReference type="InterPro" id="IPR000515">
    <property type="entry name" value="MetI-like"/>
</dbReference>
<dbReference type="SUPFAM" id="SSF161098">
    <property type="entry name" value="MetI-like"/>
    <property type="match status" value="1"/>
</dbReference>
<evidence type="ECO:0000259" key="9">
    <source>
        <dbReference type="PROSITE" id="PS50928"/>
    </source>
</evidence>